<accession>A0A6J3LPQ6</accession>
<proteinExistence type="predicted"/>
<dbReference type="AlphaFoldDB" id="A0A6J3LPQ6"/>
<sequence length="267" mass="29932">MRFSESGDLVSRAWLTKRKEFQSWSSRDQLGTGTLRINKVETTFCASGLPQEDDVVGVLDKIKTGLEYATDYLETAKDIADLVAKSLGAKQKERRGEDDKTKEKGSFGPSNVMSAFFRLFGLDSQKVTAIAVNSVIFLAQMISSLFNLKPPKENAARSLEDETDASSWNPAKLITESKSERIQNLIEQAHDENLPVRLIEKLDGADSACIRLLVCKISPVIRATQNFLKNKAQCKSHQMTSWLPKRDEFEENSDECENTHTDCNLFS</sequence>
<name>A0A6J3LPQ6_9HYME</name>
<dbReference type="KEGG" id="bvk:117243621"/>
<keyword evidence="1" id="KW-1185">Reference proteome</keyword>
<evidence type="ECO:0000313" key="1">
    <source>
        <dbReference type="Proteomes" id="UP000504631"/>
    </source>
</evidence>
<organism evidence="1 2">
    <name type="scientific">Bombus vosnesenskii</name>
    <dbReference type="NCBI Taxonomy" id="207650"/>
    <lineage>
        <taxon>Eukaryota</taxon>
        <taxon>Metazoa</taxon>
        <taxon>Ecdysozoa</taxon>
        <taxon>Arthropoda</taxon>
        <taxon>Hexapoda</taxon>
        <taxon>Insecta</taxon>
        <taxon>Pterygota</taxon>
        <taxon>Neoptera</taxon>
        <taxon>Endopterygota</taxon>
        <taxon>Hymenoptera</taxon>
        <taxon>Apocrita</taxon>
        <taxon>Aculeata</taxon>
        <taxon>Apoidea</taxon>
        <taxon>Anthophila</taxon>
        <taxon>Apidae</taxon>
        <taxon>Bombus</taxon>
        <taxon>Pyrobombus</taxon>
    </lineage>
</organism>
<dbReference type="Proteomes" id="UP000504631">
    <property type="component" value="Unplaced"/>
</dbReference>
<gene>
    <name evidence="2" type="primary">LOC117243621</name>
</gene>
<protein>
    <submittedName>
        <fullName evidence="2">Uncharacterized protein LOC117243621</fullName>
    </submittedName>
</protein>
<reference evidence="2" key="1">
    <citation type="submission" date="2025-08" db="UniProtKB">
        <authorList>
            <consortium name="RefSeq"/>
        </authorList>
    </citation>
    <scope>IDENTIFICATION</scope>
    <source>
        <tissue evidence="2">Muscle</tissue>
    </source>
</reference>
<dbReference type="RefSeq" id="XP_033367155.1">
    <property type="nucleotide sequence ID" value="XM_033511264.1"/>
</dbReference>
<evidence type="ECO:0000313" key="2">
    <source>
        <dbReference type="RefSeq" id="XP_033367155.1"/>
    </source>
</evidence>
<dbReference type="GeneID" id="117243621"/>